<dbReference type="CDD" id="cd00303">
    <property type="entry name" value="retropepsin_like"/>
    <property type="match status" value="1"/>
</dbReference>
<feature type="region of interest" description="Disordered" evidence="1">
    <location>
        <begin position="1"/>
        <end position="34"/>
    </location>
</feature>
<feature type="compositionally biased region" description="Acidic residues" evidence="1">
    <location>
        <begin position="437"/>
        <end position="449"/>
    </location>
</feature>
<sequence>MRTRSSSNVLGESSPNTTSLNPRRRNCRRSKQPYILEESPVDTMTDQRTMAELLRAPTEDYAECHAVDGNTFLEFRDNIQGYVSAAVVNYSQGTSSYRPPGVANQIEPPGPLPSNTIANPKGELKAITTRSGIVLDGPSIPMPHPFINPEEDERVDETLTDLELGILFTPISFILQGCTSKISKKNMKSKFKMLKALISNKEKLLELANTPLNENCSAVILKKLPKKLGDRGNFLILCSFSELKCKALAYPGASINLMPLFVWKKLGLPELISTRMTLKLANRAICTPVGITRDVFVPVGKFTFPADFVIVDYESDPRVLLILGDRKKEAIHLILTGIGDEIYSTVDACQTAQEMWEAIERLQQECKKPKMVKDFAYHKEKMLLCKQAEQGVTPQAEQYDWLVDTDEEVDEQELEAHYSYMAKIQEVPTADTGTDSEPVEQNDQNDVESDNERIVLANLKLDVDENKKI</sequence>
<feature type="compositionally biased region" description="Polar residues" evidence="1">
    <location>
        <begin position="1"/>
        <end position="21"/>
    </location>
</feature>
<feature type="compositionally biased region" description="Basic residues" evidence="1">
    <location>
        <begin position="22"/>
        <end position="31"/>
    </location>
</feature>
<gene>
    <name evidence="2" type="ORF">Tci_064556</name>
</gene>
<protein>
    <submittedName>
        <fullName evidence="2">Reverse transcriptase domain-containing protein</fullName>
    </submittedName>
</protein>
<dbReference type="EMBL" id="BKCJ010010661">
    <property type="protein sequence ID" value="GEU92578.1"/>
    <property type="molecule type" value="Genomic_DNA"/>
</dbReference>
<dbReference type="PANTHER" id="PTHR33067">
    <property type="entry name" value="RNA-DIRECTED DNA POLYMERASE-RELATED"/>
    <property type="match status" value="1"/>
</dbReference>
<dbReference type="Gene3D" id="2.40.70.10">
    <property type="entry name" value="Acid Proteases"/>
    <property type="match status" value="1"/>
</dbReference>
<keyword evidence="2" id="KW-0808">Transferase</keyword>
<dbReference type="PANTHER" id="PTHR33067:SF9">
    <property type="entry name" value="RNA-DIRECTED DNA POLYMERASE"/>
    <property type="match status" value="1"/>
</dbReference>
<keyword evidence="2" id="KW-0695">RNA-directed DNA polymerase</keyword>
<comment type="caution">
    <text evidence="2">The sequence shown here is derived from an EMBL/GenBank/DDBJ whole genome shotgun (WGS) entry which is preliminary data.</text>
</comment>
<dbReference type="InterPro" id="IPR021109">
    <property type="entry name" value="Peptidase_aspartic_dom_sf"/>
</dbReference>
<name>A0A6L2P242_TANCI</name>
<dbReference type="GO" id="GO:0003964">
    <property type="term" value="F:RNA-directed DNA polymerase activity"/>
    <property type="evidence" value="ECO:0007669"/>
    <property type="project" value="UniProtKB-KW"/>
</dbReference>
<reference evidence="2" key="1">
    <citation type="journal article" date="2019" name="Sci. Rep.">
        <title>Draft genome of Tanacetum cinerariifolium, the natural source of mosquito coil.</title>
        <authorList>
            <person name="Yamashiro T."/>
            <person name="Shiraishi A."/>
            <person name="Satake H."/>
            <person name="Nakayama K."/>
        </authorList>
    </citation>
    <scope>NUCLEOTIDE SEQUENCE</scope>
</reference>
<evidence type="ECO:0000256" key="1">
    <source>
        <dbReference type="SAM" id="MobiDB-lite"/>
    </source>
</evidence>
<accession>A0A6L2P242</accession>
<dbReference type="AlphaFoldDB" id="A0A6L2P242"/>
<evidence type="ECO:0000313" key="2">
    <source>
        <dbReference type="EMBL" id="GEU92578.1"/>
    </source>
</evidence>
<proteinExistence type="predicted"/>
<organism evidence="2">
    <name type="scientific">Tanacetum cinerariifolium</name>
    <name type="common">Dalmatian daisy</name>
    <name type="synonym">Chrysanthemum cinerariifolium</name>
    <dbReference type="NCBI Taxonomy" id="118510"/>
    <lineage>
        <taxon>Eukaryota</taxon>
        <taxon>Viridiplantae</taxon>
        <taxon>Streptophyta</taxon>
        <taxon>Embryophyta</taxon>
        <taxon>Tracheophyta</taxon>
        <taxon>Spermatophyta</taxon>
        <taxon>Magnoliopsida</taxon>
        <taxon>eudicotyledons</taxon>
        <taxon>Gunneridae</taxon>
        <taxon>Pentapetalae</taxon>
        <taxon>asterids</taxon>
        <taxon>campanulids</taxon>
        <taxon>Asterales</taxon>
        <taxon>Asteraceae</taxon>
        <taxon>Asteroideae</taxon>
        <taxon>Anthemideae</taxon>
        <taxon>Anthemidinae</taxon>
        <taxon>Tanacetum</taxon>
    </lineage>
</organism>
<feature type="region of interest" description="Disordered" evidence="1">
    <location>
        <begin position="426"/>
        <end position="451"/>
    </location>
</feature>
<keyword evidence="2" id="KW-0548">Nucleotidyltransferase</keyword>